<dbReference type="Pfam" id="PF11699">
    <property type="entry name" value="CENP-C_C"/>
    <property type="match status" value="1"/>
</dbReference>
<evidence type="ECO:0000256" key="7">
    <source>
        <dbReference type="SAM" id="MobiDB-lite"/>
    </source>
</evidence>
<reference evidence="10 11" key="1">
    <citation type="journal article" date="2016" name="Genome Biol. Evol.">
        <title>Divergent and convergent evolution of fungal pathogenicity.</title>
        <authorList>
            <person name="Shang Y."/>
            <person name="Xiao G."/>
            <person name="Zheng P."/>
            <person name="Cen K."/>
            <person name="Zhan S."/>
            <person name="Wang C."/>
        </authorList>
    </citation>
    <scope>NUCLEOTIDE SEQUENCE [LARGE SCALE GENOMIC DNA]</scope>
    <source>
        <strain evidence="10 11">ARSEF 2679</strain>
    </source>
</reference>
<dbReference type="Gene3D" id="2.60.120.10">
    <property type="entry name" value="Jelly Rolls"/>
    <property type="match status" value="1"/>
</dbReference>
<evidence type="ECO:0000313" key="11">
    <source>
        <dbReference type="Proteomes" id="UP000076744"/>
    </source>
</evidence>
<evidence type="ECO:0000256" key="6">
    <source>
        <dbReference type="ARBA" id="ARBA00075033"/>
    </source>
</evidence>
<dbReference type="GO" id="GO:0019237">
    <property type="term" value="F:centromeric DNA binding"/>
    <property type="evidence" value="ECO:0007669"/>
    <property type="project" value="InterPro"/>
</dbReference>
<sequence>MARPTRRPGESSPQGLYQLGVQGRKTGATLKDDGKRDSQGMMPTAGLFSSPGGNTTQNVAVAPTEEPIPEATPTRDRNEDTSAPMDIASSGGAGPATVLRDPRNLKIPVPKGRSPARTNASLLSSPAKRNPNISPMLPPPADPAARFLDFPTPSRRSQGSRRPSTAEIPSSDSINALAGQAGEMGDTTPAQLDLRRVNEFVPRHRPPVSAKSLSAKARGKQRAVSSRSPPQFPEEPTVHVPDLPEPEPEPGMWPEPEPEPASEPEPGFGFEPLQYSSSLPAPTRETSITAPSPRPPTQKRPTPALSTTSSTARHPRNDVDDRRDAAKRQRQTGSEVSRRSEQPVKRGRGRPPKNGVARRGRGRPRRSEVESEEEGESLMTLQRGPPMPKSRGLVSMRRDAAAAAHNRHQGNDGDWWANIHNDDSTYQHERSRGQALALQTTTRSHRQPAAAAIADVEADLEDWEVDPGSLTGEIVLWEPEHEHNPPGPDDPVQVTDERIALTADAIQTYEIRDSDARYGKPLTTPFMGAGIVDLPPHSEKRPKNSRKMHLVFFVHYGKVTVNINDAQFRISAGGMWFVPRGNYYNIANEFDFPARVHFAQACEVSTSPQAVDDMTQTILA</sequence>
<feature type="compositionally biased region" description="Basic and acidic residues" evidence="7">
    <location>
        <begin position="193"/>
        <end position="202"/>
    </location>
</feature>
<protein>
    <recommendedName>
        <fullName evidence="6">CENP-C homolog</fullName>
    </recommendedName>
</protein>
<dbReference type="Pfam" id="PF15624">
    <property type="entry name" value="Mif2_N"/>
    <property type="match status" value="1"/>
</dbReference>
<dbReference type="RefSeq" id="XP_018702781.1">
    <property type="nucleotide sequence ID" value="XM_018849804.1"/>
</dbReference>
<dbReference type="OrthoDB" id="1939643at2759"/>
<keyword evidence="4" id="KW-0539">Nucleus</keyword>
<dbReference type="Proteomes" id="UP000076744">
    <property type="component" value="Unassembled WGS sequence"/>
</dbReference>
<dbReference type="GO" id="GO:0005634">
    <property type="term" value="C:nucleus"/>
    <property type="evidence" value="ECO:0007669"/>
    <property type="project" value="UniProtKB-SubCell"/>
</dbReference>
<dbReference type="EMBL" id="AZHB01000016">
    <property type="protein sequence ID" value="OAA59265.1"/>
    <property type="molecule type" value="Genomic_DNA"/>
</dbReference>
<feature type="compositionally biased region" description="Basic and acidic residues" evidence="7">
    <location>
        <begin position="315"/>
        <end position="327"/>
    </location>
</feature>
<feature type="compositionally biased region" description="Polar residues" evidence="7">
    <location>
        <begin position="274"/>
        <end position="290"/>
    </location>
</feature>
<comment type="subcellular location">
    <subcellularLocation>
        <location evidence="1">Nucleus</location>
    </subcellularLocation>
</comment>
<feature type="compositionally biased region" description="Low complexity" evidence="7">
    <location>
        <begin position="59"/>
        <end position="72"/>
    </location>
</feature>
<proteinExistence type="inferred from homology"/>
<dbReference type="InterPro" id="IPR011051">
    <property type="entry name" value="RmlC_Cupin_sf"/>
</dbReference>
<evidence type="ECO:0000256" key="3">
    <source>
        <dbReference type="ARBA" id="ARBA00023125"/>
    </source>
</evidence>
<dbReference type="SUPFAM" id="SSF51182">
    <property type="entry name" value="RmlC-like cupins"/>
    <property type="match status" value="1"/>
</dbReference>
<feature type="domain" description="Mif2/CENP-C cupin" evidence="8">
    <location>
        <begin position="517"/>
        <end position="600"/>
    </location>
</feature>
<gene>
    <name evidence="10" type="ORF">ISF_06200</name>
</gene>
<comment type="similarity">
    <text evidence="2">Belongs to the CENP-C/MIF2 family.</text>
</comment>
<feature type="compositionally biased region" description="Low complexity" evidence="7">
    <location>
        <begin position="151"/>
        <end position="163"/>
    </location>
</feature>
<dbReference type="InterPro" id="IPR017956">
    <property type="entry name" value="AT_hook_DNA-bd_motif"/>
</dbReference>
<dbReference type="GO" id="GO:0000776">
    <property type="term" value="C:kinetochore"/>
    <property type="evidence" value="ECO:0007669"/>
    <property type="project" value="InterPro"/>
</dbReference>
<dbReference type="FunFam" id="2.60.120.10:FF:000033">
    <property type="entry name" value="Centromere protein C 1"/>
    <property type="match status" value="1"/>
</dbReference>
<dbReference type="InterPro" id="IPR014710">
    <property type="entry name" value="RmlC-like_jellyroll"/>
</dbReference>
<dbReference type="GO" id="GO:0051455">
    <property type="term" value="P:spindle attachment to meiosis I kinetochore"/>
    <property type="evidence" value="ECO:0007669"/>
    <property type="project" value="TreeGrafter"/>
</dbReference>
<dbReference type="PANTHER" id="PTHR16684:SF11">
    <property type="entry name" value="CENTROMERE PROTEIN C"/>
    <property type="match status" value="1"/>
</dbReference>
<dbReference type="GeneID" id="30022492"/>
<evidence type="ECO:0000256" key="4">
    <source>
        <dbReference type="ARBA" id="ARBA00023242"/>
    </source>
</evidence>
<dbReference type="GO" id="GO:0051315">
    <property type="term" value="P:attachment of mitotic spindle microtubules to kinetochore"/>
    <property type="evidence" value="ECO:0007669"/>
    <property type="project" value="TreeGrafter"/>
</dbReference>
<accession>A0A167S565</accession>
<feature type="compositionally biased region" description="Basic residues" evidence="7">
    <location>
        <begin position="345"/>
        <end position="364"/>
    </location>
</feature>
<comment type="function">
    <text evidence="5">Component of the kinetochore, a multiprotein complex that assembles on centromeric DNA and attaches chromosomes to spindle microtubules, mediating chromosome segregation and sister chromatid segregation during meiosis and mitosis. Component of the inner kinetochore constitutive centromere-associated network (CCAN), which serves as a structural platform for outer kinetochore assembly.</text>
</comment>
<dbReference type="InterPro" id="IPR028386">
    <property type="entry name" value="CENP-C/Mif2/cnp3"/>
</dbReference>
<name>A0A167S565_CORFA</name>
<organism evidence="10 11">
    <name type="scientific">Cordyceps fumosorosea (strain ARSEF 2679)</name>
    <name type="common">Isaria fumosorosea</name>
    <dbReference type="NCBI Taxonomy" id="1081104"/>
    <lineage>
        <taxon>Eukaryota</taxon>
        <taxon>Fungi</taxon>
        <taxon>Dikarya</taxon>
        <taxon>Ascomycota</taxon>
        <taxon>Pezizomycotina</taxon>
        <taxon>Sordariomycetes</taxon>
        <taxon>Hypocreomycetidae</taxon>
        <taxon>Hypocreales</taxon>
        <taxon>Cordycipitaceae</taxon>
        <taxon>Cordyceps</taxon>
    </lineage>
</organism>
<keyword evidence="11" id="KW-1185">Reference proteome</keyword>
<dbReference type="SMART" id="SM00384">
    <property type="entry name" value="AT_hook"/>
    <property type="match status" value="2"/>
</dbReference>
<dbReference type="PANTHER" id="PTHR16684">
    <property type="entry name" value="CENTROMERE PROTEIN C"/>
    <property type="match status" value="1"/>
</dbReference>
<evidence type="ECO:0000259" key="8">
    <source>
        <dbReference type="Pfam" id="PF11699"/>
    </source>
</evidence>
<dbReference type="InterPro" id="IPR025974">
    <property type="entry name" value="Mif2/CENP-C_cupin"/>
</dbReference>
<evidence type="ECO:0000259" key="9">
    <source>
        <dbReference type="Pfam" id="PF15624"/>
    </source>
</evidence>
<dbReference type="GO" id="GO:0051382">
    <property type="term" value="P:kinetochore assembly"/>
    <property type="evidence" value="ECO:0007669"/>
    <property type="project" value="InterPro"/>
</dbReference>
<evidence type="ECO:0000256" key="5">
    <source>
        <dbReference type="ARBA" id="ARBA00057947"/>
    </source>
</evidence>
<feature type="region of interest" description="Disordered" evidence="7">
    <location>
        <begin position="1"/>
        <end position="392"/>
    </location>
</feature>
<keyword evidence="3" id="KW-0238">DNA-binding</keyword>
<evidence type="ECO:0000256" key="1">
    <source>
        <dbReference type="ARBA" id="ARBA00004123"/>
    </source>
</evidence>
<dbReference type="AlphaFoldDB" id="A0A167S565"/>
<comment type="caution">
    <text evidence="10">The sequence shown here is derived from an EMBL/GenBank/DDBJ whole genome shotgun (WGS) entry which is preliminary data.</text>
</comment>
<evidence type="ECO:0000313" key="10">
    <source>
        <dbReference type="EMBL" id="OAA59265.1"/>
    </source>
</evidence>
<evidence type="ECO:0000256" key="2">
    <source>
        <dbReference type="ARBA" id="ARBA00010291"/>
    </source>
</evidence>
<feature type="domain" description="Mif2 N-terminal" evidence="9">
    <location>
        <begin position="17"/>
        <end position="142"/>
    </location>
</feature>
<dbReference type="STRING" id="1081104.A0A167S565"/>
<dbReference type="InterPro" id="IPR028929">
    <property type="entry name" value="Mif2_N"/>
</dbReference>